<dbReference type="InterPro" id="IPR029063">
    <property type="entry name" value="SAM-dependent_MTases_sf"/>
</dbReference>
<sequence>MKPVPFNPLNYPLCLEKPQRLTDINSWQEHIPFAFTIVQMLHPAVLVELGTHKGDSYCAFCQAVQTLKLNCACYAVDTWEGDEESGLYGPDILEELRSYHDPVYGA</sequence>
<dbReference type="SUPFAM" id="SSF53335">
    <property type="entry name" value="S-adenosyl-L-methionine-dependent methyltransferases"/>
    <property type="match status" value="1"/>
</dbReference>
<feature type="non-terminal residue" evidence="1">
    <location>
        <position position="106"/>
    </location>
</feature>
<dbReference type="EMBL" id="BARS01007100">
    <property type="protein sequence ID" value="GAF78292.1"/>
    <property type="molecule type" value="Genomic_DNA"/>
</dbReference>
<reference evidence="1" key="1">
    <citation type="journal article" date="2014" name="Front. Microbiol.">
        <title>High frequency of phylogenetically diverse reductive dehalogenase-homologous genes in deep subseafloor sedimentary metagenomes.</title>
        <authorList>
            <person name="Kawai M."/>
            <person name="Futagami T."/>
            <person name="Toyoda A."/>
            <person name="Takaki Y."/>
            <person name="Nishi S."/>
            <person name="Hori S."/>
            <person name="Arai W."/>
            <person name="Tsubouchi T."/>
            <person name="Morono Y."/>
            <person name="Uchiyama I."/>
            <person name="Ito T."/>
            <person name="Fujiyama A."/>
            <person name="Inagaki F."/>
            <person name="Takami H."/>
        </authorList>
    </citation>
    <scope>NUCLEOTIDE SEQUENCE</scope>
    <source>
        <strain evidence="1">Expedition CK06-06</strain>
    </source>
</reference>
<name>X0SQW1_9ZZZZ</name>
<protein>
    <recommendedName>
        <fullName evidence="2">Rhamnosyl O-methyltransferase</fullName>
    </recommendedName>
</protein>
<gene>
    <name evidence="1" type="ORF">S01H1_13737</name>
</gene>
<organism evidence="1">
    <name type="scientific">marine sediment metagenome</name>
    <dbReference type="NCBI Taxonomy" id="412755"/>
    <lineage>
        <taxon>unclassified sequences</taxon>
        <taxon>metagenomes</taxon>
        <taxon>ecological metagenomes</taxon>
    </lineage>
</organism>
<dbReference type="AlphaFoldDB" id="X0SQW1"/>
<comment type="caution">
    <text evidence="1">The sequence shown here is derived from an EMBL/GenBank/DDBJ whole genome shotgun (WGS) entry which is preliminary data.</text>
</comment>
<dbReference type="Pfam" id="PF13578">
    <property type="entry name" value="Methyltransf_24"/>
    <property type="match status" value="1"/>
</dbReference>
<accession>X0SQW1</accession>
<proteinExistence type="predicted"/>
<evidence type="ECO:0008006" key="2">
    <source>
        <dbReference type="Google" id="ProtNLM"/>
    </source>
</evidence>
<evidence type="ECO:0000313" key="1">
    <source>
        <dbReference type="EMBL" id="GAF78292.1"/>
    </source>
</evidence>
<dbReference type="Gene3D" id="3.40.50.150">
    <property type="entry name" value="Vaccinia Virus protein VP39"/>
    <property type="match status" value="1"/>
</dbReference>